<protein>
    <submittedName>
        <fullName evidence="1">Uncharacterized protein</fullName>
    </submittedName>
</protein>
<dbReference type="EMBL" id="CAADFR010000077">
    <property type="protein sequence ID" value="VFK40879.1"/>
    <property type="molecule type" value="Genomic_DNA"/>
</dbReference>
<organism evidence="1">
    <name type="scientific">Candidatus Kentrum sp. SD</name>
    <dbReference type="NCBI Taxonomy" id="2126332"/>
    <lineage>
        <taxon>Bacteria</taxon>
        <taxon>Pseudomonadati</taxon>
        <taxon>Pseudomonadota</taxon>
        <taxon>Gammaproteobacteria</taxon>
        <taxon>Candidatus Kentrum</taxon>
    </lineage>
</organism>
<name>A0A450YH87_9GAMM</name>
<proteinExistence type="predicted"/>
<accession>A0A450YH87</accession>
<evidence type="ECO:0000313" key="1">
    <source>
        <dbReference type="EMBL" id="VFK40879.1"/>
    </source>
</evidence>
<reference evidence="1" key="1">
    <citation type="submission" date="2019-02" db="EMBL/GenBank/DDBJ databases">
        <authorList>
            <person name="Gruber-Vodicka R. H."/>
            <person name="Seah K. B. B."/>
        </authorList>
    </citation>
    <scope>NUCLEOTIDE SEQUENCE</scope>
    <source>
        <strain evidence="1">BECK_S1321</strain>
    </source>
</reference>
<dbReference type="AlphaFoldDB" id="A0A450YH87"/>
<gene>
    <name evidence="1" type="ORF">BECKSD772F_GA0070984_10774</name>
</gene>
<sequence>MARVEAVMPPTLSWLPGPKTTPAGLTSMTCPLAESRPKIRLGC</sequence>